<feature type="transmembrane region" description="Helical" evidence="7">
    <location>
        <begin position="179"/>
        <end position="212"/>
    </location>
</feature>
<comment type="similarity">
    <text evidence="2">Belongs to the peptidase A24 family.</text>
</comment>
<evidence type="ECO:0000256" key="2">
    <source>
        <dbReference type="ARBA" id="ARBA00005801"/>
    </source>
</evidence>
<dbReference type="STRING" id="545501.BN997_02387"/>
<dbReference type="Pfam" id="PF01478">
    <property type="entry name" value="Peptidase_A24"/>
    <property type="match status" value="1"/>
</dbReference>
<keyword evidence="3" id="KW-1003">Cell membrane</keyword>
<evidence type="ECO:0000256" key="1">
    <source>
        <dbReference type="ARBA" id="ARBA00004651"/>
    </source>
</evidence>
<feature type="domain" description="Prepilin peptidase A24 N-terminal" evidence="9">
    <location>
        <begin position="11"/>
        <end position="93"/>
    </location>
</feature>
<evidence type="ECO:0000259" key="8">
    <source>
        <dbReference type="Pfam" id="PF01478"/>
    </source>
</evidence>
<feature type="transmembrane region" description="Helical" evidence="7">
    <location>
        <begin position="74"/>
        <end position="94"/>
    </location>
</feature>
<dbReference type="Proteomes" id="UP000040453">
    <property type="component" value="Unassembled WGS sequence"/>
</dbReference>
<dbReference type="GO" id="GO:0006465">
    <property type="term" value="P:signal peptide processing"/>
    <property type="evidence" value="ECO:0007669"/>
    <property type="project" value="TreeGrafter"/>
</dbReference>
<keyword evidence="11" id="KW-1185">Reference proteome</keyword>
<dbReference type="Gene3D" id="1.20.120.1220">
    <property type="match status" value="1"/>
</dbReference>
<evidence type="ECO:0000256" key="5">
    <source>
        <dbReference type="ARBA" id="ARBA00022989"/>
    </source>
</evidence>
<evidence type="ECO:0000256" key="3">
    <source>
        <dbReference type="ARBA" id="ARBA00022475"/>
    </source>
</evidence>
<dbReference type="Pfam" id="PF06750">
    <property type="entry name" value="A24_N_bact"/>
    <property type="match status" value="1"/>
</dbReference>
<dbReference type="InterPro" id="IPR050882">
    <property type="entry name" value="Prepilin_peptidase/N-MTase"/>
</dbReference>
<evidence type="ECO:0000259" key="9">
    <source>
        <dbReference type="Pfam" id="PF06750"/>
    </source>
</evidence>
<name>A0A0A1MS39_9BACI</name>
<dbReference type="InterPro" id="IPR000045">
    <property type="entry name" value="Prepilin_IV_endopep_pep"/>
</dbReference>
<organism evidence="10 11">
    <name type="scientific">Oceanobacillus oncorhynchi</name>
    <dbReference type="NCBI Taxonomy" id="545501"/>
    <lineage>
        <taxon>Bacteria</taxon>
        <taxon>Bacillati</taxon>
        <taxon>Bacillota</taxon>
        <taxon>Bacilli</taxon>
        <taxon>Bacillales</taxon>
        <taxon>Bacillaceae</taxon>
        <taxon>Oceanobacillus</taxon>
    </lineage>
</organism>
<evidence type="ECO:0000313" key="11">
    <source>
        <dbReference type="Proteomes" id="UP000040453"/>
    </source>
</evidence>
<dbReference type="GO" id="GO:0004190">
    <property type="term" value="F:aspartic-type endopeptidase activity"/>
    <property type="evidence" value="ECO:0007669"/>
    <property type="project" value="InterPro"/>
</dbReference>
<dbReference type="PANTHER" id="PTHR30487">
    <property type="entry name" value="TYPE 4 PREPILIN-LIKE PROTEINS LEADER PEPTIDE-PROCESSING ENZYME"/>
    <property type="match status" value="1"/>
</dbReference>
<protein>
    <submittedName>
        <fullName evidence="10">Type 4 prepilin-like proteins leader peptide-processing enzyme</fullName>
    </submittedName>
</protein>
<dbReference type="OrthoDB" id="9789291at2"/>
<reference evidence="10 11" key="1">
    <citation type="submission" date="2014-11" db="EMBL/GenBank/DDBJ databases">
        <authorList>
            <person name="Urmite Genomes Urmite Genomes"/>
        </authorList>
    </citation>
    <scope>NUCLEOTIDE SEQUENCE [LARGE SCALE GENOMIC DNA]</scope>
    <source>
        <strain evidence="10 11">Oc5</strain>
    </source>
</reference>
<feature type="transmembrane region" description="Helical" evidence="7">
    <location>
        <begin position="6"/>
        <end position="27"/>
    </location>
</feature>
<dbReference type="EMBL" id="CDGG01000001">
    <property type="protein sequence ID" value="CEI82519.1"/>
    <property type="molecule type" value="Genomic_DNA"/>
</dbReference>
<sequence length="251" mass="28544">MEIYTSFIFFLFGTIFGSFFMVVGIRLPQKISFSNERSKCPACHYQLAWYDNIPILSYLLLKGHCRKCRYSISYLYPLTEATTGFLFTLCYWHAATPTEVLLSLLFISLLILIIITDLYYMVIPNKLLALFLFAFILVRLIEPLNPWWDSVAGALTGFLIIFIVILWNKEAMGAGDMKLMAVLGVVLGFSHIIITFLLACISGAVIGIVLLRFSIIQRNKPFPFGPFIALGALLSYFSGDILIHWYLNLFT</sequence>
<dbReference type="AlphaFoldDB" id="A0A0A1MS39"/>
<dbReference type="PANTHER" id="PTHR30487:SF0">
    <property type="entry name" value="PREPILIN LEADER PEPTIDASE_N-METHYLTRANSFERASE-RELATED"/>
    <property type="match status" value="1"/>
</dbReference>
<dbReference type="InterPro" id="IPR010627">
    <property type="entry name" value="Prepilin_pept_A24_N"/>
</dbReference>
<feature type="transmembrane region" description="Helical" evidence="7">
    <location>
        <begin position="150"/>
        <end position="167"/>
    </location>
</feature>
<dbReference type="RefSeq" id="WP_042532406.1">
    <property type="nucleotide sequence ID" value="NZ_CDGG01000001.1"/>
</dbReference>
<evidence type="ECO:0000256" key="7">
    <source>
        <dbReference type="SAM" id="Phobius"/>
    </source>
</evidence>
<keyword evidence="6 7" id="KW-0472">Membrane</keyword>
<proteinExistence type="inferred from homology"/>
<feature type="transmembrane region" description="Helical" evidence="7">
    <location>
        <begin position="224"/>
        <end position="247"/>
    </location>
</feature>
<feature type="transmembrane region" description="Helical" evidence="7">
    <location>
        <begin position="127"/>
        <end position="144"/>
    </location>
</feature>
<evidence type="ECO:0000313" key="10">
    <source>
        <dbReference type="EMBL" id="CEI82519.1"/>
    </source>
</evidence>
<accession>A0A0A1MS39</accession>
<feature type="domain" description="Prepilin type IV endopeptidase peptidase" evidence="8">
    <location>
        <begin position="104"/>
        <end position="208"/>
    </location>
</feature>
<comment type="subcellular location">
    <subcellularLocation>
        <location evidence="1">Cell membrane</location>
        <topology evidence="1">Multi-pass membrane protein</topology>
    </subcellularLocation>
</comment>
<evidence type="ECO:0000256" key="6">
    <source>
        <dbReference type="ARBA" id="ARBA00023136"/>
    </source>
</evidence>
<feature type="transmembrane region" description="Helical" evidence="7">
    <location>
        <begin position="100"/>
        <end position="120"/>
    </location>
</feature>
<dbReference type="GO" id="GO:0005886">
    <property type="term" value="C:plasma membrane"/>
    <property type="evidence" value="ECO:0007669"/>
    <property type="project" value="UniProtKB-SubCell"/>
</dbReference>
<evidence type="ECO:0000256" key="4">
    <source>
        <dbReference type="ARBA" id="ARBA00022692"/>
    </source>
</evidence>
<gene>
    <name evidence="10" type="primary">comC</name>
    <name evidence="10" type="ORF">BN997_02387</name>
</gene>
<keyword evidence="5 7" id="KW-1133">Transmembrane helix</keyword>
<keyword evidence="4 7" id="KW-0812">Transmembrane</keyword>